<dbReference type="EMBL" id="LASV01000809">
    <property type="protein sequence ID" value="KKA16228.1"/>
    <property type="molecule type" value="Genomic_DNA"/>
</dbReference>
<dbReference type="Proteomes" id="UP000053958">
    <property type="component" value="Unassembled WGS sequence"/>
</dbReference>
<feature type="region of interest" description="Disordered" evidence="1">
    <location>
        <begin position="274"/>
        <end position="379"/>
    </location>
</feature>
<dbReference type="GeneID" id="25313261"/>
<reference evidence="2 3" key="1">
    <citation type="submission" date="2015-04" db="EMBL/GenBank/DDBJ databases">
        <authorList>
            <person name="Heijne W.H."/>
            <person name="Fedorova N.D."/>
            <person name="Nierman W.C."/>
            <person name="Vollebregt A.W."/>
            <person name="Zhao Z."/>
            <person name="Wu L."/>
            <person name="Kumar M."/>
            <person name="Stam H."/>
            <person name="van den Berg M.A."/>
            <person name="Pel H.J."/>
        </authorList>
    </citation>
    <scope>NUCLEOTIDE SEQUENCE [LARGE SCALE GENOMIC DNA]</scope>
    <source>
        <strain evidence="2 3">CBS 393.64</strain>
    </source>
</reference>
<dbReference type="OrthoDB" id="9932926at2759"/>
<feature type="compositionally biased region" description="Polar residues" evidence="1">
    <location>
        <begin position="356"/>
        <end position="366"/>
    </location>
</feature>
<gene>
    <name evidence="2" type="ORF">T310_10193</name>
</gene>
<feature type="compositionally biased region" description="Basic and acidic residues" evidence="1">
    <location>
        <begin position="168"/>
        <end position="181"/>
    </location>
</feature>
<dbReference type="PROSITE" id="PS51354">
    <property type="entry name" value="GLUTAREDOXIN_2"/>
    <property type="match status" value="1"/>
</dbReference>
<feature type="compositionally biased region" description="Pro residues" evidence="1">
    <location>
        <begin position="122"/>
        <end position="136"/>
    </location>
</feature>
<dbReference type="SUPFAM" id="SSF52833">
    <property type="entry name" value="Thioredoxin-like"/>
    <property type="match status" value="1"/>
</dbReference>
<dbReference type="PANTHER" id="PTHR12232:SF0">
    <property type="entry name" value="THIOREDOXIN DOMAIN-CONTAINING PROTEIN"/>
    <property type="match status" value="1"/>
</dbReference>
<comment type="caution">
    <text evidence="2">The sequence shown here is derived from an EMBL/GenBank/DDBJ whole genome shotgun (WGS) entry which is preliminary data.</text>
</comment>
<dbReference type="GO" id="GO:0005737">
    <property type="term" value="C:cytoplasm"/>
    <property type="evidence" value="ECO:0007669"/>
    <property type="project" value="TreeGrafter"/>
</dbReference>
<feature type="compositionally biased region" description="Basic and acidic residues" evidence="1">
    <location>
        <begin position="203"/>
        <end position="221"/>
    </location>
</feature>
<keyword evidence="3" id="KW-1185">Reference proteome</keyword>
<feature type="compositionally biased region" description="Basic and acidic residues" evidence="1">
    <location>
        <begin position="290"/>
        <end position="303"/>
    </location>
</feature>
<dbReference type="InterPro" id="IPR051033">
    <property type="entry name" value="SH3BGR"/>
</dbReference>
<dbReference type="InterPro" id="IPR036249">
    <property type="entry name" value="Thioredoxin-like_sf"/>
</dbReference>
<evidence type="ECO:0000256" key="1">
    <source>
        <dbReference type="SAM" id="MobiDB-lite"/>
    </source>
</evidence>
<organism evidence="2 3">
    <name type="scientific">Rasamsonia emersonii (strain ATCC 16479 / CBS 393.64 / IMI 116815)</name>
    <dbReference type="NCBI Taxonomy" id="1408163"/>
    <lineage>
        <taxon>Eukaryota</taxon>
        <taxon>Fungi</taxon>
        <taxon>Dikarya</taxon>
        <taxon>Ascomycota</taxon>
        <taxon>Pezizomycotina</taxon>
        <taxon>Eurotiomycetes</taxon>
        <taxon>Eurotiomycetidae</taxon>
        <taxon>Eurotiales</taxon>
        <taxon>Trichocomaceae</taxon>
        <taxon>Rasamsonia</taxon>
    </lineage>
</organism>
<protein>
    <submittedName>
        <fullName evidence="2">Uncharacterized protein</fullName>
    </submittedName>
</protein>
<dbReference type="Gene3D" id="3.40.30.10">
    <property type="entry name" value="Glutaredoxin"/>
    <property type="match status" value="1"/>
</dbReference>
<dbReference type="STRING" id="1408163.A0A0F4YF27"/>
<evidence type="ECO:0000313" key="2">
    <source>
        <dbReference type="EMBL" id="KKA16228.1"/>
    </source>
</evidence>
<dbReference type="PANTHER" id="PTHR12232">
    <property type="entry name" value="SH3 DOMAIN-BINDING GLUTAMIC ACID-RICH-LIKE PROTEIN"/>
    <property type="match status" value="1"/>
</dbReference>
<dbReference type="AlphaFoldDB" id="A0A0F4YF27"/>
<accession>A0A0F4YF27</accession>
<feature type="compositionally biased region" description="Acidic residues" evidence="1">
    <location>
        <begin position="327"/>
        <end position="337"/>
    </location>
</feature>
<feature type="compositionally biased region" description="Basic and acidic residues" evidence="1">
    <location>
        <begin position="338"/>
        <end position="355"/>
    </location>
</feature>
<feature type="region of interest" description="Disordered" evidence="1">
    <location>
        <begin position="108"/>
        <end position="255"/>
    </location>
</feature>
<dbReference type="RefSeq" id="XP_013322840.1">
    <property type="nucleotide sequence ID" value="XM_013467386.1"/>
</dbReference>
<evidence type="ECO:0000313" key="3">
    <source>
        <dbReference type="Proteomes" id="UP000053958"/>
    </source>
</evidence>
<name>A0A0F4YF27_RASE3</name>
<sequence>MADSAPQSTADGTLYLYTSLTAGSSHIITATSRLETILKANKIPFRAIDVATDEKARMLWGRRSKGRKLPGLVKYGNVVGDLEQIEEWNEYGELKQQIESITHLDALPEPRVNTPANTSAKPPTPAESPAPAPATPKPTSSSPHIQIQTPPSKNDVKDDHIALALRQAGEEAASKAKENARAKLGTKPPSKEGDGKLPPTSKPEAKATEPVGKVDAKDVEGRQPGVPVSDADQGQHRQSVAPAPEIVAPPQRPSLESECAAVSSANFRAENAETLGLVGHHRGSIVSATSKEEKDQVARDLRDSVSQPVADGDLQELRSSANKGQEETVEDEEEEEGEGKADEEKKDTDGHKVSGEETSPSPQQQDPKAGEQAGISVKD</sequence>
<proteinExistence type="predicted"/>